<proteinExistence type="inferred from homology"/>
<evidence type="ECO:0000256" key="11">
    <source>
        <dbReference type="SAM" id="Phobius"/>
    </source>
</evidence>
<dbReference type="PANTHER" id="PTHR46209">
    <property type="entry name" value="PX DOMAIN-CONTAINING PROTEIN"/>
    <property type="match status" value="1"/>
</dbReference>
<evidence type="ECO:0000256" key="3">
    <source>
        <dbReference type="ARBA" id="ARBA00010883"/>
    </source>
</evidence>
<dbReference type="InterPro" id="IPR043544">
    <property type="entry name" value="SNX10/11"/>
</dbReference>
<evidence type="ECO:0000256" key="2">
    <source>
        <dbReference type="ARBA" id="ARBA00004496"/>
    </source>
</evidence>
<name>A0A8T0EFX3_ARGBR</name>
<reference evidence="13" key="1">
    <citation type="journal article" date="2020" name="bioRxiv">
        <title>Chromosome-level reference genome of the European wasp spider Argiope bruennichi: a resource for studies on range expansion and evolutionary adaptation.</title>
        <authorList>
            <person name="Sheffer M.M."/>
            <person name="Hoppe A."/>
            <person name="Krehenwinkel H."/>
            <person name="Uhl G."/>
            <person name="Kuss A.W."/>
            <person name="Jensen L."/>
            <person name="Jensen C."/>
            <person name="Gillespie R.G."/>
            <person name="Hoff K.J."/>
            <person name="Prost S."/>
        </authorList>
    </citation>
    <scope>NUCLEOTIDE SEQUENCE</scope>
</reference>
<keyword evidence="7" id="KW-0653">Protein transport</keyword>
<dbReference type="SMART" id="SM00312">
    <property type="entry name" value="PX"/>
    <property type="match status" value="1"/>
</dbReference>
<evidence type="ECO:0000259" key="12">
    <source>
        <dbReference type="PROSITE" id="PS50195"/>
    </source>
</evidence>
<dbReference type="Proteomes" id="UP000807504">
    <property type="component" value="Unassembled WGS sequence"/>
</dbReference>
<dbReference type="PROSITE" id="PS50195">
    <property type="entry name" value="PX"/>
    <property type="match status" value="1"/>
</dbReference>
<comment type="subcellular location">
    <subcellularLocation>
        <location evidence="2">Cytoplasm</location>
    </subcellularLocation>
    <subcellularLocation>
        <location evidence="10">Endomembrane system</location>
        <topology evidence="10">Peripheral membrane protein</topology>
        <orientation evidence="10">Cytoplasmic side</orientation>
    </subcellularLocation>
    <subcellularLocation>
        <location evidence="1">Endosome</location>
    </subcellularLocation>
</comment>
<dbReference type="SUPFAM" id="SSF64268">
    <property type="entry name" value="PX domain"/>
    <property type="match status" value="1"/>
</dbReference>
<dbReference type="AlphaFoldDB" id="A0A8T0EFX3"/>
<evidence type="ECO:0000313" key="14">
    <source>
        <dbReference type="Proteomes" id="UP000807504"/>
    </source>
</evidence>
<feature type="domain" description="PX" evidence="12">
    <location>
        <begin position="9"/>
        <end position="126"/>
    </location>
</feature>
<dbReference type="Gene3D" id="3.30.1520.10">
    <property type="entry name" value="Phox-like domain"/>
    <property type="match status" value="1"/>
</dbReference>
<dbReference type="GO" id="GO:1901981">
    <property type="term" value="F:phosphatidylinositol phosphate binding"/>
    <property type="evidence" value="ECO:0007669"/>
    <property type="project" value="TreeGrafter"/>
</dbReference>
<feature type="transmembrane region" description="Helical" evidence="11">
    <location>
        <begin position="168"/>
        <end position="189"/>
    </location>
</feature>
<protein>
    <submittedName>
        <fullName evidence="13">Sorting nexin-11 like protein</fullName>
    </submittedName>
</protein>
<keyword evidence="11" id="KW-1133">Transmembrane helix</keyword>
<dbReference type="EMBL" id="JABXBU010002228">
    <property type="protein sequence ID" value="KAF8771769.1"/>
    <property type="molecule type" value="Genomic_DNA"/>
</dbReference>
<dbReference type="PANTHER" id="PTHR46209:SF3">
    <property type="entry name" value="PX DOMAIN-CONTAINING PROTEIN"/>
    <property type="match status" value="1"/>
</dbReference>
<dbReference type="InterPro" id="IPR001683">
    <property type="entry name" value="PX_dom"/>
</dbReference>
<sequence length="192" mass="22279">MVLEVSSNESICQSFIKVESRIEPYASYVNYEISIETNDPSFTFEESTTRRRYSEFRTLRTMLVKQFRHISIPELPPKAPFKSTFDMDFVEQRRTKLEEFLAKLLSKKIFLSSRALHLFLQSSCPMTEIKDIVSGKSSHVDVNWPGIVNESVSQLKDETEKCLLMKKVMALVLLLLLHVQLTLILHLIAKDY</sequence>
<evidence type="ECO:0000256" key="9">
    <source>
        <dbReference type="ARBA" id="ARBA00023136"/>
    </source>
</evidence>
<dbReference type="InterPro" id="IPR036871">
    <property type="entry name" value="PX_dom_sf"/>
</dbReference>
<dbReference type="Pfam" id="PF00787">
    <property type="entry name" value="PX"/>
    <property type="match status" value="1"/>
</dbReference>
<keyword evidence="14" id="KW-1185">Reference proteome</keyword>
<keyword evidence="6" id="KW-0967">Endosome</keyword>
<comment type="caution">
    <text evidence="13">The sequence shown here is derived from an EMBL/GenBank/DDBJ whole genome shotgun (WGS) entry which is preliminary data.</text>
</comment>
<evidence type="ECO:0000256" key="7">
    <source>
        <dbReference type="ARBA" id="ARBA00022927"/>
    </source>
</evidence>
<evidence type="ECO:0000256" key="1">
    <source>
        <dbReference type="ARBA" id="ARBA00004177"/>
    </source>
</evidence>
<keyword evidence="5" id="KW-0963">Cytoplasm</keyword>
<evidence type="ECO:0000256" key="8">
    <source>
        <dbReference type="ARBA" id="ARBA00023121"/>
    </source>
</evidence>
<evidence type="ECO:0000256" key="4">
    <source>
        <dbReference type="ARBA" id="ARBA00022448"/>
    </source>
</evidence>
<keyword evidence="11" id="KW-0812">Transmembrane</keyword>
<gene>
    <name evidence="13" type="ORF">HNY73_019144</name>
</gene>
<organism evidence="13 14">
    <name type="scientific">Argiope bruennichi</name>
    <name type="common">Wasp spider</name>
    <name type="synonym">Aranea bruennichi</name>
    <dbReference type="NCBI Taxonomy" id="94029"/>
    <lineage>
        <taxon>Eukaryota</taxon>
        <taxon>Metazoa</taxon>
        <taxon>Ecdysozoa</taxon>
        <taxon>Arthropoda</taxon>
        <taxon>Chelicerata</taxon>
        <taxon>Arachnida</taxon>
        <taxon>Araneae</taxon>
        <taxon>Araneomorphae</taxon>
        <taxon>Entelegynae</taxon>
        <taxon>Araneoidea</taxon>
        <taxon>Araneidae</taxon>
        <taxon>Argiope</taxon>
    </lineage>
</organism>
<reference evidence="13" key="2">
    <citation type="submission" date="2020-06" db="EMBL/GenBank/DDBJ databases">
        <authorList>
            <person name="Sheffer M."/>
        </authorList>
    </citation>
    <scope>NUCLEOTIDE SEQUENCE</scope>
</reference>
<accession>A0A8T0EFX3</accession>
<evidence type="ECO:0000256" key="6">
    <source>
        <dbReference type="ARBA" id="ARBA00022753"/>
    </source>
</evidence>
<keyword evidence="4" id="KW-0813">Transport</keyword>
<comment type="similarity">
    <text evidence="3">Belongs to the sorting nexin family.</text>
</comment>
<dbReference type="GO" id="GO:0006886">
    <property type="term" value="P:intracellular protein transport"/>
    <property type="evidence" value="ECO:0007669"/>
    <property type="project" value="InterPro"/>
</dbReference>
<keyword evidence="8" id="KW-0446">Lipid-binding</keyword>
<dbReference type="GO" id="GO:0005768">
    <property type="term" value="C:endosome"/>
    <property type="evidence" value="ECO:0007669"/>
    <property type="project" value="UniProtKB-SubCell"/>
</dbReference>
<evidence type="ECO:0000256" key="10">
    <source>
        <dbReference type="ARBA" id="ARBA00029433"/>
    </source>
</evidence>
<evidence type="ECO:0000313" key="13">
    <source>
        <dbReference type="EMBL" id="KAF8771769.1"/>
    </source>
</evidence>
<dbReference type="GO" id="GO:0016050">
    <property type="term" value="P:vesicle organization"/>
    <property type="evidence" value="ECO:0007669"/>
    <property type="project" value="TreeGrafter"/>
</dbReference>
<keyword evidence="9 11" id="KW-0472">Membrane</keyword>
<evidence type="ECO:0000256" key="5">
    <source>
        <dbReference type="ARBA" id="ARBA00022490"/>
    </source>
</evidence>